<dbReference type="SUPFAM" id="SSF52151">
    <property type="entry name" value="FabD/lysophospholipase-like"/>
    <property type="match status" value="1"/>
</dbReference>
<evidence type="ECO:0000313" key="1">
    <source>
        <dbReference type="EMBL" id="CAG8542337.1"/>
    </source>
</evidence>
<comment type="caution">
    <text evidence="1">The sequence shown here is derived from an EMBL/GenBank/DDBJ whole genome shotgun (WGS) entry which is preliminary data.</text>
</comment>
<dbReference type="OrthoDB" id="1658288at2759"/>
<sequence length="134" mass="15280">MRSSKVYLEAKKKYPNSNFVVISLGTGYYPKPLEKYNNAGIVQWVSPLISLLMDNEQVNHHNTMKMLAEFNGETYYRIQPVMDVELNLADVGDEEVKKLLALGDKAIDDPDSKLDEIVRLLVDKCKKNNKKTTT</sequence>
<accession>A0A9N9FLT9</accession>
<proteinExistence type="predicted"/>
<dbReference type="Gene3D" id="3.40.1090.10">
    <property type="entry name" value="Cytosolic phospholipase A2 catalytic domain"/>
    <property type="match status" value="1"/>
</dbReference>
<reference evidence="1" key="1">
    <citation type="submission" date="2021-06" db="EMBL/GenBank/DDBJ databases">
        <authorList>
            <person name="Kallberg Y."/>
            <person name="Tangrot J."/>
            <person name="Rosling A."/>
        </authorList>
    </citation>
    <scope>NUCLEOTIDE SEQUENCE</scope>
    <source>
        <strain evidence="1">MA453B</strain>
    </source>
</reference>
<dbReference type="Proteomes" id="UP000789405">
    <property type="component" value="Unassembled WGS sequence"/>
</dbReference>
<dbReference type="AlphaFoldDB" id="A0A9N9FLT9"/>
<evidence type="ECO:0000313" key="2">
    <source>
        <dbReference type="Proteomes" id="UP000789405"/>
    </source>
</evidence>
<name>A0A9N9FLT9_9GLOM</name>
<dbReference type="InterPro" id="IPR016035">
    <property type="entry name" value="Acyl_Trfase/lysoPLipase"/>
</dbReference>
<dbReference type="EMBL" id="CAJVPY010001933">
    <property type="protein sequence ID" value="CAG8542337.1"/>
    <property type="molecule type" value="Genomic_DNA"/>
</dbReference>
<gene>
    <name evidence="1" type="ORF">DERYTH_LOCUS4866</name>
</gene>
<protein>
    <submittedName>
        <fullName evidence="1">23875_t:CDS:1</fullName>
    </submittedName>
</protein>
<keyword evidence="2" id="KW-1185">Reference proteome</keyword>
<organism evidence="1 2">
    <name type="scientific">Dentiscutata erythropus</name>
    <dbReference type="NCBI Taxonomy" id="1348616"/>
    <lineage>
        <taxon>Eukaryota</taxon>
        <taxon>Fungi</taxon>
        <taxon>Fungi incertae sedis</taxon>
        <taxon>Mucoromycota</taxon>
        <taxon>Glomeromycotina</taxon>
        <taxon>Glomeromycetes</taxon>
        <taxon>Diversisporales</taxon>
        <taxon>Gigasporaceae</taxon>
        <taxon>Dentiscutata</taxon>
    </lineage>
</organism>